<dbReference type="OrthoDB" id="9766758at2"/>
<dbReference type="InterPro" id="IPR006059">
    <property type="entry name" value="SBP"/>
</dbReference>
<dbReference type="Proteomes" id="UP000000844">
    <property type="component" value="Chromosome"/>
</dbReference>
<dbReference type="GO" id="GO:0015144">
    <property type="term" value="F:carbohydrate transmembrane transporter activity"/>
    <property type="evidence" value="ECO:0007669"/>
    <property type="project" value="InterPro"/>
</dbReference>
<evidence type="ECO:0000313" key="6">
    <source>
        <dbReference type="EMBL" id="ADD45519.1"/>
    </source>
</evidence>
<dbReference type="CDD" id="cd13586">
    <property type="entry name" value="PBP2_Maltose_binding_like"/>
    <property type="match status" value="1"/>
</dbReference>
<dbReference type="HOGENOM" id="CLU_031285_17_0_11"/>
<dbReference type="Gene3D" id="3.40.190.10">
    <property type="entry name" value="Periplasmic binding protein-like II"/>
    <property type="match status" value="2"/>
</dbReference>
<proteinExistence type="inferred from homology"/>
<keyword evidence="4 5" id="KW-0732">Signal</keyword>
<evidence type="ECO:0000256" key="3">
    <source>
        <dbReference type="ARBA" id="ARBA00022597"/>
    </source>
</evidence>
<keyword evidence="2" id="KW-0813">Transport</keyword>
<dbReference type="Pfam" id="PF13416">
    <property type="entry name" value="SBP_bac_8"/>
    <property type="match status" value="1"/>
</dbReference>
<evidence type="ECO:0000313" key="7">
    <source>
        <dbReference type="Proteomes" id="UP000000844"/>
    </source>
</evidence>
<gene>
    <name evidence="6" type="ordered locus">Snas_5891</name>
</gene>
<dbReference type="PROSITE" id="PS51257">
    <property type="entry name" value="PROKAR_LIPOPROTEIN"/>
    <property type="match status" value="1"/>
</dbReference>
<dbReference type="STRING" id="446470.Snas_5891"/>
<keyword evidence="7" id="KW-1185">Reference proteome</keyword>
<dbReference type="KEGG" id="sna:Snas_5891"/>
<dbReference type="EMBL" id="CP001778">
    <property type="protein sequence ID" value="ADD45519.1"/>
    <property type="molecule type" value="Genomic_DNA"/>
</dbReference>
<evidence type="ECO:0000256" key="2">
    <source>
        <dbReference type="ARBA" id="ARBA00022448"/>
    </source>
</evidence>
<dbReference type="PANTHER" id="PTHR30061:SF50">
    <property type="entry name" value="MALTOSE_MALTODEXTRIN-BINDING PERIPLASMIC PROTEIN"/>
    <property type="match status" value="1"/>
</dbReference>
<dbReference type="RefSeq" id="WP_013021090.1">
    <property type="nucleotide sequence ID" value="NC_013947.1"/>
</dbReference>
<evidence type="ECO:0000256" key="4">
    <source>
        <dbReference type="ARBA" id="ARBA00022729"/>
    </source>
</evidence>
<dbReference type="GO" id="GO:0015768">
    <property type="term" value="P:maltose transport"/>
    <property type="evidence" value="ECO:0007669"/>
    <property type="project" value="TreeGrafter"/>
</dbReference>
<feature type="signal peptide" evidence="5">
    <location>
        <begin position="1"/>
        <end position="22"/>
    </location>
</feature>
<dbReference type="GO" id="GO:0042956">
    <property type="term" value="P:maltodextrin transmembrane transport"/>
    <property type="evidence" value="ECO:0007669"/>
    <property type="project" value="TreeGrafter"/>
</dbReference>
<organism evidence="6 7">
    <name type="scientific">Stackebrandtia nassauensis (strain DSM 44728 / CIP 108903 / NRRL B-16338 / NBRC 102104 / LLR-40K-21)</name>
    <dbReference type="NCBI Taxonomy" id="446470"/>
    <lineage>
        <taxon>Bacteria</taxon>
        <taxon>Bacillati</taxon>
        <taxon>Actinomycetota</taxon>
        <taxon>Actinomycetes</taxon>
        <taxon>Glycomycetales</taxon>
        <taxon>Glycomycetaceae</taxon>
        <taxon>Stackebrandtia</taxon>
    </lineage>
</organism>
<keyword evidence="3" id="KW-0762">Sugar transport</keyword>
<dbReference type="InterPro" id="IPR006060">
    <property type="entry name" value="Maltose/Cyclodextrin-bd"/>
</dbReference>
<dbReference type="eggNOG" id="COG2182">
    <property type="taxonomic scope" value="Bacteria"/>
</dbReference>
<dbReference type="AlphaFoldDB" id="D3PZ90"/>
<evidence type="ECO:0000256" key="1">
    <source>
        <dbReference type="ARBA" id="ARBA00008520"/>
    </source>
</evidence>
<dbReference type="GO" id="GO:1901982">
    <property type="term" value="F:maltose binding"/>
    <property type="evidence" value="ECO:0007669"/>
    <property type="project" value="TreeGrafter"/>
</dbReference>
<dbReference type="GO" id="GO:0055052">
    <property type="term" value="C:ATP-binding cassette (ABC) transporter complex, substrate-binding subunit-containing"/>
    <property type="evidence" value="ECO:0007669"/>
    <property type="project" value="TreeGrafter"/>
</dbReference>
<sequence length="402" mass="42882">MRKIPSVLLAAAIAAVSLSACSAEADKAKLVIWADEVRGEVLKPYAKQFGEDNGIEVSVEVHAEELQEDFITASEQGKGPDILVAAHDWIGNLVQNKAIDPVQLSSEQKKALDPTALEAVTYDGDVYGNPYAVENLALIRNTKLAPEQPKTIEDLTATGKKLKKDGKTDDILSIEVSDVGNPYHAYPFYASAGGYLFGQDDKGQYDPGDLGLSKPEAVDAFAKLAKLGEDGVMKTSMSADNSIPKFVEGKTPYLVSGPWALSQVKKAKLDYEVTEIPGFKGGKKATPFVGVQAFYVASKGDNKTHAQEFVTNYAATEKLNKDLFEADPRMPALTDVRAEVSADNKDIAGFEKAGEGGTILPAIPAMSAVWDPFGKAQAAVLKGEDPEKAVKSAAKTITEAIG</sequence>
<dbReference type="PANTHER" id="PTHR30061">
    <property type="entry name" value="MALTOSE-BINDING PERIPLASMIC PROTEIN"/>
    <property type="match status" value="1"/>
</dbReference>
<dbReference type="SUPFAM" id="SSF53850">
    <property type="entry name" value="Periplasmic binding protein-like II"/>
    <property type="match status" value="1"/>
</dbReference>
<accession>D3PZ90</accession>
<reference evidence="6 7" key="1">
    <citation type="journal article" date="2009" name="Stand. Genomic Sci.">
        <title>Complete genome sequence of Stackebrandtia nassauensis type strain (LLR-40K-21).</title>
        <authorList>
            <person name="Munk C."/>
            <person name="Lapidus A."/>
            <person name="Copeland A."/>
            <person name="Jando M."/>
            <person name="Mayilraj S."/>
            <person name="Glavina Del Rio T."/>
            <person name="Nolan M."/>
            <person name="Chen F."/>
            <person name="Lucas S."/>
            <person name="Tice H."/>
            <person name="Cheng J.F."/>
            <person name="Han C."/>
            <person name="Detter J.C."/>
            <person name="Bruce D."/>
            <person name="Goodwin L."/>
            <person name="Chain P."/>
            <person name="Pitluck S."/>
            <person name="Goker M."/>
            <person name="Ovchinikova G."/>
            <person name="Pati A."/>
            <person name="Ivanova N."/>
            <person name="Mavromatis K."/>
            <person name="Chen A."/>
            <person name="Palaniappan K."/>
            <person name="Land M."/>
            <person name="Hauser L."/>
            <person name="Chang Y.J."/>
            <person name="Jeffries C.D."/>
            <person name="Bristow J."/>
            <person name="Eisen J.A."/>
            <person name="Markowitz V."/>
            <person name="Hugenholtz P."/>
            <person name="Kyrpides N.C."/>
            <person name="Klenk H.P."/>
        </authorList>
    </citation>
    <scope>NUCLEOTIDE SEQUENCE [LARGE SCALE GENOMIC DNA]</scope>
    <source>
        <strain evidence="7">DSM 44728 / CIP 108903 / NRRL B-16338 / NBRC 102104 / LLR-40K-21</strain>
    </source>
</reference>
<comment type="similarity">
    <text evidence="1">Belongs to the bacterial solute-binding protein 1 family.</text>
</comment>
<dbReference type="PRINTS" id="PR00181">
    <property type="entry name" value="MALTOSEBP"/>
</dbReference>
<name>D3PZ90_STANL</name>
<feature type="chain" id="PRO_5039250798" evidence="5">
    <location>
        <begin position="23"/>
        <end position="402"/>
    </location>
</feature>
<evidence type="ECO:0000256" key="5">
    <source>
        <dbReference type="SAM" id="SignalP"/>
    </source>
</evidence>
<protein>
    <submittedName>
        <fullName evidence="6">Extracellular solute-binding protein family 1</fullName>
    </submittedName>
</protein>